<evidence type="ECO:0000256" key="10">
    <source>
        <dbReference type="SAM" id="MobiDB-lite"/>
    </source>
</evidence>
<keyword evidence="6" id="KW-0961">Cell wall biogenesis/degradation</keyword>
<keyword evidence="15" id="KW-1185">Reference proteome</keyword>
<keyword evidence="14" id="KW-0121">Carboxypeptidase</keyword>
<dbReference type="AlphaFoldDB" id="A0A938X0Z4"/>
<dbReference type="GO" id="GO:0009002">
    <property type="term" value="F:serine-type D-Ala-D-Ala carboxypeptidase activity"/>
    <property type="evidence" value="ECO:0007669"/>
    <property type="project" value="InterPro"/>
</dbReference>
<reference evidence="14" key="2">
    <citation type="journal article" date="2021" name="Sci. Rep.">
        <title>The distribution of antibiotic resistance genes in chicken gut microbiota commensals.</title>
        <authorList>
            <person name="Juricova H."/>
            <person name="Matiasovicova J."/>
            <person name="Kubasova T."/>
            <person name="Cejkova D."/>
            <person name="Rychlik I."/>
        </authorList>
    </citation>
    <scope>NUCLEOTIDE SEQUENCE</scope>
    <source>
        <strain evidence="14">An420c</strain>
    </source>
</reference>
<keyword evidence="3" id="KW-0378">Hydrolase</keyword>
<dbReference type="InterPro" id="IPR012338">
    <property type="entry name" value="Beta-lactam/transpept-like"/>
</dbReference>
<dbReference type="EMBL" id="JACJLV010000003">
    <property type="protein sequence ID" value="MBM6825801.1"/>
    <property type="molecule type" value="Genomic_DNA"/>
</dbReference>
<feature type="region of interest" description="Disordered" evidence="10">
    <location>
        <begin position="49"/>
        <end position="75"/>
    </location>
</feature>
<feature type="chain" id="PRO_5039198144" evidence="12">
    <location>
        <begin position="46"/>
        <end position="494"/>
    </location>
</feature>
<dbReference type="InterPro" id="IPR018044">
    <property type="entry name" value="Peptidase_S11"/>
</dbReference>
<keyword evidence="2 12" id="KW-0732">Signal</keyword>
<evidence type="ECO:0000256" key="12">
    <source>
        <dbReference type="SAM" id="SignalP"/>
    </source>
</evidence>
<keyword evidence="4" id="KW-0133">Cell shape</keyword>
<evidence type="ECO:0000256" key="6">
    <source>
        <dbReference type="ARBA" id="ARBA00023316"/>
    </source>
</evidence>
<dbReference type="InterPro" id="IPR001967">
    <property type="entry name" value="Peptidase_S11_N"/>
</dbReference>
<evidence type="ECO:0000256" key="3">
    <source>
        <dbReference type="ARBA" id="ARBA00022801"/>
    </source>
</evidence>
<keyword evidence="11" id="KW-0812">Transmembrane</keyword>
<dbReference type="PRINTS" id="PR00725">
    <property type="entry name" value="DADACBPTASE1"/>
</dbReference>
<proteinExistence type="inferred from homology"/>
<keyword evidence="11" id="KW-1133">Transmembrane helix</keyword>
<organism evidence="14 15">
    <name type="scientific">Mordavella massiliensis</name>
    <dbReference type="NCBI Taxonomy" id="1871024"/>
    <lineage>
        <taxon>Bacteria</taxon>
        <taxon>Bacillati</taxon>
        <taxon>Bacillota</taxon>
        <taxon>Clostridia</taxon>
        <taxon>Eubacteriales</taxon>
        <taxon>Clostridiaceae</taxon>
        <taxon>Mordavella</taxon>
    </lineage>
</organism>
<keyword evidence="14" id="KW-0645">Protease</keyword>
<feature type="active site" evidence="7">
    <location>
        <position position="192"/>
    </location>
</feature>
<evidence type="ECO:0000313" key="15">
    <source>
        <dbReference type="Proteomes" id="UP000713880"/>
    </source>
</evidence>
<dbReference type="Pfam" id="PF00768">
    <property type="entry name" value="Peptidase_S11"/>
    <property type="match status" value="1"/>
</dbReference>
<feature type="active site" description="Acyl-ester intermediate" evidence="7">
    <location>
        <position position="134"/>
    </location>
</feature>
<accession>A0A938X0Z4</accession>
<feature type="region of interest" description="Disordered" evidence="10">
    <location>
        <begin position="434"/>
        <end position="455"/>
    </location>
</feature>
<evidence type="ECO:0000259" key="13">
    <source>
        <dbReference type="Pfam" id="PF00768"/>
    </source>
</evidence>
<protein>
    <submittedName>
        <fullName evidence="14">D-alanyl-D-alanine carboxypeptidase</fullName>
    </submittedName>
</protein>
<evidence type="ECO:0000256" key="8">
    <source>
        <dbReference type="PIRSR" id="PIRSR618044-2"/>
    </source>
</evidence>
<feature type="active site" description="Proton acceptor" evidence="7">
    <location>
        <position position="137"/>
    </location>
</feature>
<feature type="signal peptide" evidence="12">
    <location>
        <begin position="1"/>
        <end position="45"/>
    </location>
</feature>
<dbReference type="SUPFAM" id="SSF56601">
    <property type="entry name" value="beta-lactamase/transpeptidase-like"/>
    <property type="match status" value="1"/>
</dbReference>
<evidence type="ECO:0000256" key="7">
    <source>
        <dbReference type="PIRSR" id="PIRSR618044-1"/>
    </source>
</evidence>
<keyword evidence="11" id="KW-0472">Membrane</keyword>
<gene>
    <name evidence="14" type="ORF">H6A13_01605</name>
</gene>
<reference evidence="14" key="1">
    <citation type="submission" date="2020-08" db="EMBL/GenBank/DDBJ databases">
        <authorList>
            <person name="Cejkova D."/>
            <person name="Kubasova T."/>
            <person name="Jahodarova E."/>
            <person name="Rychlik I."/>
        </authorList>
    </citation>
    <scope>NUCLEOTIDE SEQUENCE</scope>
    <source>
        <strain evidence="14">An420c</strain>
    </source>
</reference>
<dbReference type="PANTHER" id="PTHR21581:SF6">
    <property type="entry name" value="TRAFFICKING PROTEIN PARTICLE COMPLEX SUBUNIT 12"/>
    <property type="match status" value="1"/>
</dbReference>
<sequence>MKKTSVFRQIFKEIHKRRCRRLPAAVLSGALLLGLAGAGSFFSPAATVQASPVENEETNPDGSGDAAVSGEELTPEEQLQQELDQVYAMEVQSNGWEAWPAGPGTYGEAAIVMEVGTGTILYAKNIDAHHYPASITKLVTTLAALKNGNLQDPVTFSHNSVSFLKWDEASIGMKEGNQLTLEQALYATLLASANEAAYAVGESVGVNAGHDYNWFIQQMNEICRELGGTNSNFVNTNGLHDPNHYTCARDMALIGRELFQYPDFFRIAQTPQYTIPASATTEEHVFQQHHEMLLPDNSDYYPYAIGGKTGYTSDALSTLVTMADNGSMQLVCVVLKTHGINVYPDTRNLLEYAFQNFQKVSIAEQETSEDVEEILPDETAGYVVLPMEASFSDLSMELVPDGGLSTEAQLNYTYHGQPVGSARASLSDHYIKEHSAQPKDVSHKDQETETEDSGISDLQGKVILGAAVALLLILITALIRITRKRKQKTRRRRR</sequence>
<evidence type="ECO:0000313" key="14">
    <source>
        <dbReference type="EMBL" id="MBM6825801.1"/>
    </source>
</evidence>
<evidence type="ECO:0000256" key="2">
    <source>
        <dbReference type="ARBA" id="ARBA00022729"/>
    </source>
</evidence>
<feature type="transmembrane region" description="Helical" evidence="11">
    <location>
        <begin position="462"/>
        <end position="482"/>
    </location>
</feature>
<evidence type="ECO:0000256" key="11">
    <source>
        <dbReference type="SAM" id="Phobius"/>
    </source>
</evidence>
<dbReference type="GO" id="GO:0006508">
    <property type="term" value="P:proteolysis"/>
    <property type="evidence" value="ECO:0007669"/>
    <property type="project" value="InterPro"/>
</dbReference>
<evidence type="ECO:0000256" key="9">
    <source>
        <dbReference type="RuleBase" id="RU004016"/>
    </source>
</evidence>
<keyword evidence="5" id="KW-0573">Peptidoglycan synthesis</keyword>
<dbReference type="GO" id="GO:0071555">
    <property type="term" value="P:cell wall organization"/>
    <property type="evidence" value="ECO:0007669"/>
    <property type="project" value="UniProtKB-KW"/>
</dbReference>
<dbReference type="GO" id="GO:0008360">
    <property type="term" value="P:regulation of cell shape"/>
    <property type="evidence" value="ECO:0007669"/>
    <property type="project" value="UniProtKB-KW"/>
</dbReference>
<feature type="domain" description="Peptidase S11 D-alanyl-D-alanine carboxypeptidase A N-terminal" evidence="13">
    <location>
        <begin position="108"/>
        <end position="337"/>
    </location>
</feature>
<feature type="binding site" evidence="8">
    <location>
        <position position="308"/>
    </location>
    <ligand>
        <name>substrate</name>
    </ligand>
</feature>
<dbReference type="Proteomes" id="UP000713880">
    <property type="component" value="Unassembled WGS sequence"/>
</dbReference>
<comment type="caution">
    <text evidence="14">The sequence shown here is derived from an EMBL/GenBank/DDBJ whole genome shotgun (WGS) entry which is preliminary data.</text>
</comment>
<name>A0A938X0Z4_9CLOT</name>
<dbReference type="Gene3D" id="3.40.710.10">
    <property type="entry name" value="DD-peptidase/beta-lactamase superfamily"/>
    <property type="match status" value="1"/>
</dbReference>
<evidence type="ECO:0000256" key="5">
    <source>
        <dbReference type="ARBA" id="ARBA00022984"/>
    </source>
</evidence>
<dbReference type="GO" id="GO:0009252">
    <property type="term" value="P:peptidoglycan biosynthetic process"/>
    <property type="evidence" value="ECO:0007669"/>
    <property type="project" value="UniProtKB-KW"/>
</dbReference>
<evidence type="ECO:0000256" key="4">
    <source>
        <dbReference type="ARBA" id="ARBA00022960"/>
    </source>
</evidence>
<feature type="compositionally biased region" description="Basic and acidic residues" evidence="10">
    <location>
        <begin position="434"/>
        <end position="447"/>
    </location>
</feature>
<evidence type="ECO:0000256" key="1">
    <source>
        <dbReference type="ARBA" id="ARBA00007164"/>
    </source>
</evidence>
<dbReference type="PANTHER" id="PTHR21581">
    <property type="entry name" value="D-ALANYL-D-ALANINE CARBOXYPEPTIDASE"/>
    <property type="match status" value="1"/>
</dbReference>
<comment type="similarity">
    <text evidence="1 9">Belongs to the peptidase S11 family.</text>
</comment>